<dbReference type="AlphaFoldDB" id="A0A426YEF9"/>
<dbReference type="Proteomes" id="UP000287651">
    <property type="component" value="Unassembled WGS sequence"/>
</dbReference>
<evidence type="ECO:0000313" key="2">
    <source>
        <dbReference type="Proteomes" id="UP000287651"/>
    </source>
</evidence>
<name>A0A426YEF9_ENSVE</name>
<evidence type="ECO:0000313" key="1">
    <source>
        <dbReference type="EMBL" id="RRT50083.1"/>
    </source>
</evidence>
<sequence length="266" mass="29102">MHQNVQNPTTNPIIIPRRNHRVSDSSLSLASSTGSSAPGASSPVHLVVNGVPQRSGLPACMVGSVRVCIWLPTGILPDRLLYDRVVNDVKLADGGRASGRRSSWQLKRRTALTTSEAWLPRRTNRLLPKAPALGALAGGTKNSATIRRWIFPVAVFGSESVMNTLFGTLNAARFFRQCLTTSASSISASSLGTTAQFICNTSRVPVNIPPSVGEPMDQILTGRRAAYLFPVLVVRHPERHRLRDVGMLQQHRIHLYRRDLLACDQQ</sequence>
<gene>
    <name evidence="1" type="ORF">B296_00037198</name>
</gene>
<accession>A0A426YEF9</accession>
<dbReference type="EMBL" id="AMZH03012965">
    <property type="protein sequence ID" value="RRT50083.1"/>
    <property type="molecule type" value="Genomic_DNA"/>
</dbReference>
<organism evidence="1 2">
    <name type="scientific">Ensete ventricosum</name>
    <name type="common">Abyssinian banana</name>
    <name type="synonym">Musa ensete</name>
    <dbReference type="NCBI Taxonomy" id="4639"/>
    <lineage>
        <taxon>Eukaryota</taxon>
        <taxon>Viridiplantae</taxon>
        <taxon>Streptophyta</taxon>
        <taxon>Embryophyta</taxon>
        <taxon>Tracheophyta</taxon>
        <taxon>Spermatophyta</taxon>
        <taxon>Magnoliopsida</taxon>
        <taxon>Liliopsida</taxon>
        <taxon>Zingiberales</taxon>
        <taxon>Musaceae</taxon>
        <taxon>Ensete</taxon>
    </lineage>
</organism>
<comment type="caution">
    <text evidence="1">The sequence shown here is derived from an EMBL/GenBank/DDBJ whole genome shotgun (WGS) entry which is preliminary data.</text>
</comment>
<reference evidence="1 2" key="1">
    <citation type="journal article" date="2014" name="Agronomy (Basel)">
        <title>A Draft Genome Sequence for Ensete ventricosum, the Drought-Tolerant Tree Against Hunger.</title>
        <authorList>
            <person name="Harrison J."/>
            <person name="Moore K.A."/>
            <person name="Paszkiewicz K."/>
            <person name="Jones T."/>
            <person name="Grant M."/>
            <person name="Ambacheew D."/>
            <person name="Muzemil S."/>
            <person name="Studholme D.J."/>
        </authorList>
    </citation>
    <scope>NUCLEOTIDE SEQUENCE [LARGE SCALE GENOMIC DNA]</scope>
</reference>
<proteinExistence type="predicted"/>
<protein>
    <submittedName>
        <fullName evidence="1">Uncharacterized protein</fullName>
    </submittedName>
</protein>